<sequence length="150" mass="16757">MSLLVEEGFKRVRGLLSEGRYLVFETSGLALTNVDGKVADLSAATAAHEDIRQRWIIHAVDSEAAIPTSFYIQSALDKSYIAANPLGRLTSEIKDAQAFAFDYSPNGGTYTLQPIERGNRWVRLLEDLEKTLNWEAEEAAQFKVFSVSYH</sequence>
<evidence type="ECO:0000313" key="2">
    <source>
        <dbReference type="EMBL" id="KAF7163085.1"/>
    </source>
</evidence>
<gene>
    <name evidence="1" type="ORF">CNMCM5793_000843</name>
    <name evidence="2" type="ORF">CNMCM6106_000117</name>
</gene>
<keyword evidence="3" id="KW-1185">Reference proteome</keyword>
<dbReference type="AlphaFoldDB" id="A0A8H6PAU9"/>
<protein>
    <submittedName>
        <fullName evidence="1">Uncharacterized protein</fullName>
    </submittedName>
</protein>
<accession>A0A8H6PAU9</accession>
<dbReference type="EMBL" id="JACBAD010002008">
    <property type="protein sequence ID" value="KAF7122733.1"/>
    <property type="molecule type" value="Genomic_DNA"/>
</dbReference>
<dbReference type="Proteomes" id="UP000662466">
    <property type="component" value="Unassembled WGS sequence"/>
</dbReference>
<evidence type="ECO:0000313" key="1">
    <source>
        <dbReference type="EMBL" id="KAF7122733.1"/>
    </source>
</evidence>
<evidence type="ECO:0000313" key="3">
    <source>
        <dbReference type="Proteomes" id="UP000630445"/>
    </source>
</evidence>
<proteinExistence type="predicted"/>
<organism evidence="1 3">
    <name type="scientific">Aspergillus hiratsukae</name>
    <dbReference type="NCBI Taxonomy" id="1194566"/>
    <lineage>
        <taxon>Eukaryota</taxon>
        <taxon>Fungi</taxon>
        <taxon>Dikarya</taxon>
        <taxon>Ascomycota</taxon>
        <taxon>Pezizomycotina</taxon>
        <taxon>Eurotiomycetes</taxon>
        <taxon>Eurotiomycetidae</taxon>
        <taxon>Eurotiales</taxon>
        <taxon>Aspergillaceae</taxon>
        <taxon>Aspergillus</taxon>
        <taxon>Aspergillus subgen. Fumigati</taxon>
    </lineage>
</organism>
<dbReference type="OrthoDB" id="5135119at2759"/>
<dbReference type="EMBL" id="JACBAF010002217">
    <property type="protein sequence ID" value="KAF7163085.1"/>
    <property type="molecule type" value="Genomic_DNA"/>
</dbReference>
<dbReference type="Proteomes" id="UP000630445">
    <property type="component" value="Unassembled WGS sequence"/>
</dbReference>
<comment type="caution">
    <text evidence="1">The sequence shown here is derived from an EMBL/GenBank/DDBJ whole genome shotgun (WGS) entry which is preliminary data.</text>
</comment>
<name>A0A8H6PAU9_9EURO</name>
<reference evidence="1" key="1">
    <citation type="submission" date="2020-06" db="EMBL/GenBank/DDBJ databases">
        <title>Draft genome sequences of strains closely related to Aspergillus parafelis and Aspergillus hiratsukae.</title>
        <authorList>
            <person name="Dos Santos R.A.C."/>
            <person name="Rivero-Menendez O."/>
            <person name="Steenwyk J.L."/>
            <person name="Mead M.E."/>
            <person name="Goldman G.H."/>
            <person name="Alastruey-Izquierdo A."/>
            <person name="Rokas A."/>
        </authorList>
    </citation>
    <scope>NUCLEOTIDE SEQUENCE</scope>
    <source>
        <strain evidence="1">CNM-CM5793</strain>
        <strain evidence="2">CNM-CM6106</strain>
    </source>
</reference>